<dbReference type="EMBL" id="ML735299">
    <property type="protein sequence ID" value="KAE8387085.1"/>
    <property type="molecule type" value="Genomic_DNA"/>
</dbReference>
<dbReference type="Proteomes" id="UP000326877">
    <property type="component" value="Unassembled WGS sequence"/>
</dbReference>
<keyword evidence="1" id="KW-0812">Transmembrane</keyword>
<reference evidence="2" key="1">
    <citation type="submission" date="2019-04" db="EMBL/GenBank/DDBJ databases">
        <title>Friends and foes A comparative genomics studyof 23 Aspergillus species from section Flavi.</title>
        <authorList>
            <consortium name="DOE Joint Genome Institute"/>
            <person name="Kjaerbolling I."/>
            <person name="Vesth T."/>
            <person name="Frisvad J.C."/>
            <person name="Nybo J.L."/>
            <person name="Theobald S."/>
            <person name="Kildgaard S."/>
            <person name="Isbrandt T."/>
            <person name="Kuo A."/>
            <person name="Sato A."/>
            <person name="Lyhne E.K."/>
            <person name="Kogle M.E."/>
            <person name="Wiebenga A."/>
            <person name="Kun R.S."/>
            <person name="Lubbers R.J."/>
            <person name="Makela M.R."/>
            <person name="Barry K."/>
            <person name="Chovatia M."/>
            <person name="Clum A."/>
            <person name="Daum C."/>
            <person name="Haridas S."/>
            <person name="He G."/>
            <person name="LaButti K."/>
            <person name="Lipzen A."/>
            <person name="Mondo S."/>
            <person name="Riley R."/>
            <person name="Salamov A."/>
            <person name="Simmons B.A."/>
            <person name="Magnuson J.K."/>
            <person name="Henrissat B."/>
            <person name="Mortensen U.H."/>
            <person name="Larsen T.O."/>
            <person name="Devries R.P."/>
            <person name="Grigoriev I.V."/>
            <person name="Machida M."/>
            <person name="Baker S.E."/>
            <person name="Andersen M.R."/>
        </authorList>
    </citation>
    <scope>NUCLEOTIDE SEQUENCE [LARGE SCALE GENOMIC DNA]</scope>
    <source>
        <strain evidence="2">IBT 14317</strain>
    </source>
</reference>
<evidence type="ECO:0000256" key="1">
    <source>
        <dbReference type="SAM" id="Phobius"/>
    </source>
</evidence>
<dbReference type="OrthoDB" id="4438873at2759"/>
<accession>A0A5N7BZ22</accession>
<proteinExistence type="predicted"/>
<organism evidence="2">
    <name type="scientific">Petromyces alliaceus</name>
    <name type="common">Aspergillus alliaceus</name>
    <dbReference type="NCBI Taxonomy" id="209559"/>
    <lineage>
        <taxon>Eukaryota</taxon>
        <taxon>Fungi</taxon>
        <taxon>Dikarya</taxon>
        <taxon>Ascomycota</taxon>
        <taxon>Pezizomycotina</taxon>
        <taxon>Eurotiomycetes</taxon>
        <taxon>Eurotiomycetidae</taxon>
        <taxon>Eurotiales</taxon>
        <taxon>Aspergillaceae</taxon>
        <taxon>Aspergillus</taxon>
        <taxon>Aspergillus subgen. Circumdati</taxon>
    </lineage>
</organism>
<sequence length="159" mass="18289">MDSDAKLVLDTWPTFSWQAVAEHKNKAFIYPSPEPRIPYNNCHILLLRTPSYLRRTMNTTRLAKSPLSLTAVPQNAPTPFLGYLVKLSDRILFISGICAATIPLAYYIICYYYQEIEKATCRKRNSDLIIILGSILFVMYPVNIALRYLALRRTQRADQ</sequence>
<dbReference type="AlphaFoldDB" id="A0A5N7BZ22"/>
<keyword evidence="1" id="KW-0472">Membrane</keyword>
<feature type="transmembrane region" description="Helical" evidence="1">
    <location>
        <begin position="129"/>
        <end position="150"/>
    </location>
</feature>
<evidence type="ECO:0000313" key="2">
    <source>
        <dbReference type="EMBL" id="KAE8387085.1"/>
    </source>
</evidence>
<gene>
    <name evidence="2" type="ORF">BDV23DRAFT_161916</name>
</gene>
<protein>
    <submittedName>
        <fullName evidence="2">Uncharacterized protein</fullName>
    </submittedName>
</protein>
<keyword evidence="1" id="KW-1133">Transmembrane helix</keyword>
<feature type="transmembrane region" description="Helical" evidence="1">
    <location>
        <begin position="91"/>
        <end position="109"/>
    </location>
</feature>
<name>A0A5N7BZ22_PETAA</name>